<dbReference type="AlphaFoldDB" id="A0A6A4BT96"/>
<proteinExistence type="predicted"/>
<organism evidence="1 2">
    <name type="scientific">Phytophthora rubi</name>
    <dbReference type="NCBI Taxonomy" id="129364"/>
    <lineage>
        <taxon>Eukaryota</taxon>
        <taxon>Sar</taxon>
        <taxon>Stramenopiles</taxon>
        <taxon>Oomycota</taxon>
        <taxon>Peronosporomycetes</taxon>
        <taxon>Peronosporales</taxon>
        <taxon>Peronosporaceae</taxon>
        <taxon>Phytophthora</taxon>
    </lineage>
</organism>
<protein>
    <submittedName>
        <fullName evidence="1">Uncharacterized protein</fullName>
    </submittedName>
</protein>
<evidence type="ECO:0000313" key="2">
    <source>
        <dbReference type="Proteomes" id="UP000434957"/>
    </source>
</evidence>
<feature type="non-terminal residue" evidence="1">
    <location>
        <position position="1"/>
    </location>
</feature>
<reference evidence="1 2" key="1">
    <citation type="submission" date="2018-08" db="EMBL/GenBank/DDBJ databases">
        <title>Genomic investigation of the strawberry pathogen Phytophthora fragariae indicates pathogenicity is determined by transcriptional variation in three key races.</title>
        <authorList>
            <person name="Adams T.M."/>
            <person name="Armitage A.D."/>
            <person name="Sobczyk M.K."/>
            <person name="Bates H.J."/>
            <person name="Dunwell J.M."/>
            <person name="Nellist C.F."/>
            <person name="Harrison R.J."/>
        </authorList>
    </citation>
    <scope>NUCLEOTIDE SEQUENCE [LARGE SCALE GENOMIC DNA]</scope>
    <source>
        <strain evidence="1 2">SCRP333</strain>
    </source>
</reference>
<keyword evidence="2" id="KW-1185">Reference proteome</keyword>
<comment type="caution">
    <text evidence="1">The sequence shown here is derived from an EMBL/GenBank/DDBJ whole genome shotgun (WGS) entry which is preliminary data.</text>
</comment>
<name>A0A6A4BT96_9STRA</name>
<dbReference type="Proteomes" id="UP000434957">
    <property type="component" value="Unassembled WGS sequence"/>
</dbReference>
<gene>
    <name evidence="1" type="ORF">PR003_g28260</name>
</gene>
<dbReference type="EMBL" id="QXFT01004230">
    <property type="protein sequence ID" value="KAE9279320.1"/>
    <property type="molecule type" value="Genomic_DNA"/>
</dbReference>
<accession>A0A6A4BT96</accession>
<sequence length="77" mass="8177">LFLHSATSSEDDKKNASTMANANAVLAADATNAAAGADAANFGDFPSGEGAVRASWNEMEEFDLMDKYLDARDRSFL</sequence>
<evidence type="ECO:0000313" key="1">
    <source>
        <dbReference type="EMBL" id="KAE9279320.1"/>
    </source>
</evidence>